<feature type="compositionally biased region" description="Basic residues" evidence="1">
    <location>
        <begin position="72"/>
        <end position="86"/>
    </location>
</feature>
<evidence type="ECO:0000256" key="1">
    <source>
        <dbReference type="SAM" id="MobiDB-lite"/>
    </source>
</evidence>
<evidence type="ECO:0000313" key="3">
    <source>
        <dbReference type="Proteomes" id="UP001501777"/>
    </source>
</evidence>
<feature type="region of interest" description="Disordered" evidence="1">
    <location>
        <begin position="63"/>
        <end position="86"/>
    </location>
</feature>
<gene>
    <name evidence="2" type="ORF">GCM10010276_02950</name>
</gene>
<protein>
    <recommendedName>
        <fullName evidence="4">Secreted protein</fullName>
    </recommendedName>
</protein>
<evidence type="ECO:0000313" key="2">
    <source>
        <dbReference type="EMBL" id="GAA2471905.1"/>
    </source>
</evidence>
<organism evidence="2 3">
    <name type="scientific">Streptomyces longisporus</name>
    <dbReference type="NCBI Taxonomy" id="1948"/>
    <lineage>
        <taxon>Bacteria</taxon>
        <taxon>Bacillati</taxon>
        <taxon>Actinomycetota</taxon>
        <taxon>Actinomycetes</taxon>
        <taxon>Kitasatosporales</taxon>
        <taxon>Streptomycetaceae</taxon>
        <taxon>Streptomyces</taxon>
    </lineage>
</organism>
<proteinExistence type="predicted"/>
<keyword evidence="3" id="KW-1185">Reference proteome</keyword>
<reference evidence="2 3" key="1">
    <citation type="journal article" date="2019" name="Int. J. Syst. Evol. Microbiol.">
        <title>The Global Catalogue of Microorganisms (GCM) 10K type strain sequencing project: providing services to taxonomists for standard genome sequencing and annotation.</title>
        <authorList>
            <consortium name="The Broad Institute Genomics Platform"/>
            <consortium name="The Broad Institute Genome Sequencing Center for Infectious Disease"/>
            <person name="Wu L."/>
            <person name="Ma J."/>
        </authorList>
    </citation>
    <scope>NUCLEOTIDE SEQUENCE [LARGE SCALE GENOMIC DNA]</scope>
    <source>
        <strain evidence="2 3">JCM 4395</strain>
    </source>
</reference>
<dbReference type="Proteomes" id="UP001501777">
    <property type="component" value="Unassembled WGS sequence"/>
</dbReference>
<comment type="caution">
    <text evidence="2">The sequence shown here is derived from an EMBL/GenBank/DDBJ whole genome shotgun (WGS) entry which is preliminary data.</text>
</comment>
<sequence>MALLAVIIPLLMLGMVLALGRYEEFLLPVKKADPSDEAPVGPLGATVPLPVLQVPRRPVRVVASGTGALRTAQRRRRRHPSPHSPS</sequence>
<accession>A0ABN3KUC7</accession>
<dbReference type="EMBL" id="BAAASG010000001">
    <property type="protein sequence ID" value="GAA2471905.1"/>
    <property type="molecule type" value="Genomic_DNA"/>
</dbReference>
<evidence type="ECO:0008006" key="4">
    <source>
        <dbReference type="Google" id="ProtNLM"/>
    </source>
</evidence>
<name>A0ABN3KUC7_STRLO</name>